<organism evidence="2 3">
    <name type="scientific">Novosphingobium nitrogenifigens DSM 19370</name>
    <dbReference type="NCBI Taxonomy" id="983920"/>
    <lineage>
        <taxon>Bacteria</taxon>
        <taxon>Pseudomonadati</taxon>
        <taxon>Pseudomonadota</taxon>
        <taxon>Alphaproteobacteria</taxon>
        <taxon>Sphingomonadales</taxon>
        <taxon>Sphingomonadaceae</taxon>
        <taxon>Novosphingobium</taxon>
    </lineage>
</organism>
<dbReference type="EMBL" id="AEWJ01000023">
    <property type="protein sequence ID" value="EGD60216.1"/>
    <property type="molecule type" value="Genomic_DNA"/>
</dbReference>
<comment type="caution">
    <text evidence="2">The sequence shown here is derived from an EMBL/GenBank/DDBJ whole genome shotgun (WGS) entry which is preliminary data.</text>
</comment>
<sequence length="53" mass="5758">MTGGSMAHVAAPRLEPGDERMQSCAGQHGLRNSTRNDRYPTRHILQDTAIVGP</sequence>
<dbReference type="STRING" id="983920.Y88_2090"/>
<evidence type="ECO:0000313" key="2">
    <source>
        <dbReference type="EMBL" id="EGD60216.1"/>
    </source>
</evidence>
<reference evidence="2 3" key="1">
    <citation type="journal article" date="2012" name="J. Bacteriol.">
        <title>Draft Genome Sequence of Novosphingobium nitrogenifigens Y88T.</title>
        <authorList>
            <person name="Strabala T.J."/>
            <person name="Macdonald L."/>
            <person name="Liu V."/>
            <person name="Smit A.M."/>
        </authorList>
    </citation>
    <scope>NUCLEOTIDE SEQUENCE [LARGE SCALE GENOMIC DNA]</scope>
    <source>
        <strain evidence="2 3">DSM 19370</strain>
    </source>
</reference>
<protein>
    <submittedName>
        <fullName evidence="2">Uncharacterized protein</fullName>
    </submittedName>
</protein>
<dbReference type="InParanoid" id="F1Z5V6"/>
<evidence type="ECO:0000313" key="3">
    <source>
        <dbReference type="Proteomes" id="UP000004728"/>
    </source>
</evidence>
<feature type="region of interest" description="Disordered" evidence="1">
    <location>
        <begin position="1"/>
        <end position="41"/>
    </location>
</feature>
<dbReference type="AlphaFoldDB" id="F1Z5V6"/>
<accession>F1Z5V6</accession>
<dbReference type="HOGENOM" id="CLU_3064080_0_0_5"/>
<name>F1Z5V6_9SPHN</name>
<gene>
    <name evidence="2" type="ORF">Y88_2090</name>
</gene>
<proteinExistence type="predicted"/>
<evidence type="ECO:0000256" key="1">
    <source>
        <dbReference type="SAM" id="MobiDB-lite"/>
    </source>
</evidence>
<dbReference type="Proteomes" id="UP000004728">
    <property type="component" value="Unassembled WGS sequence"/>
</dbReference>
<keyword evidence="3" id="KW-1185">Reference proteome</keyword>